<dbReference type="Proteomes" id="UP001176941">
    <property type="component" value="Chromosome 10"/>
</dbReference>
<reference evidence="1" key="1">
    <citation type="submission" date="2023-04" db="EMBL/GenBank/DDBJ databases">
        <authorList>
            <consortium name="ELIXIR-Norway"/>
        </authorList>
    </citation>
    <scope>NUCLEOTIDE SEQUENCE [LARGE SCALE GENOMIC DNA]</scope>
</reference>
<accession>A0ABN8XZD2</accession>
<organism evidence="1 2">
    <name type="scientific">Rangifer tarandus platyrhynchus</name>
    <name type="common">Svalbard reindeer</name>
    <dbReference type="NCBI Taxonomy" id="3082113"/>
    <lineage>
        <taxon>Eukaryota</taxon>
        <taxon>Metazoa</taxon>
        <taxon>Chordata</taxon>
        <taxon>Craniata</taxon>
        <taxon>Vertebrata</taxon>
        <taxon>Euteleostomi</taxon>
        <taxon>Mammalia</taxon>
        <taxon>Eutheria</taxon>
        <taxon>Laurasiatheria</taxon>
        <taxon>Artiodactyla</taxon>
        <taxon>Ruminantia</taxon>
        <taxon>Pecora</taxon>
        <taxon>Cervidae</taxon>
        <taxon>Odocoileinae</taxon>
        <taxon>Rangifer</taxon>
    </lineage>
</organism>
<gene>
    <name evidence="1" type="ORF">MRATA1EN1_LOCUS2649</name>
</gene>
<evidence type="ECO:0000313" key="1">
    <source>
        <dbReference type="EMBL" id="CAI9153687.1"/>
    </source>
</evidence>
<name>A0ABN8XZD2_RANTA</name>
<evidence type="ECO:0000313" key="2">
    <source>
        <dbReference type="Proteomes" id="UP001176941"/>
    </source>
</evidence>
<protein>
    <submittedName>
        <fullName evidence="1">Uncharacterized protein</fullName>
    </submittedName>
</protein>
<sequence length="184" mass="20214">MVVRVPPAWSASPRIQTPSELARVSDNRCHSVKKSGKHRCEQGSPCCTPPALLFVSVSSCLPPVVLVTWGEHLHYCRADAARAFREPSFQQNRDMDALVTGARSAGRAGFSLCLLRRRGPQAQRQAQELCPGAYRPWARGVLPDRAGNRVPCIGGQTRNRWAHQASPSVVSLRAACLDPPERRV</sequence>
<dbReference type="EMBL" id="OX459946">
    <property type="protein sequence ID" value="CAI9153687.1"/>
    <property type="molecule type" value="Genomic_DNA"/>
</dbReference>
<keyword evidence="2" id="KW-1185">Reference proteome</keyword>
<proteinExistence type="predicted"/>